<keyword evidence="5" id="KW-0472">Membrane</keyword>
<keyword evidence="4" id="KW-0732">Signal</keyword>
<dbReference type="Pfam" id="PF05504">
    <property type="entry name" value="Spore_GerAC"/>
    <property type="match status" value="1"/>
</dbReference>
<dbReference type="Proteomes" id="UP001224359">
    <property type="component" value="Unassembled WGS sequence"/>
</dbReference>
<feature type="domain" description="Spore germination protein N-terminal" evidence="9">
    <location>
        <begin position="27"/>
        <end position="194"/>
    </location>
</feature>
<evidence type="ECO:0000259" key="8">
    <source>
        <dbReference type="Pfam" id="PF05504"/>
    </source>
</evidence>
<accession>A0ABT9VG00</accession>
<comment type="caution">
    <text evidence="10">The sequence shown here is derived from an EMBL/GenBank/DDBJ whole genome shotgun (WGS) entry which is preliminary data.</text>
</comment>
<evidence type="ECO:0000256" key="4">
    <source>
        <dbReference type="ARBA" id="ARBA00022729"/>
    </source>
</evidence>
<dbReference type="RefSeq" id="WP_306976714.1">
    <property type="nucleotide sequence ID" value="NZ_JAUSTQ010000007.1"/>
</dbReference>
<name>A0ABT9VG00_9BACI</name>
<evidence type="ECO:0000256" key="1">
    <source>
        <dbReference type="ARBA" id="ARBA00004635"/>
    </source>
</evidence>
<evidence type="ECO:0000313" key="11">
    <source>
        <dbReference type="Proteomes" id="UP001224359"/>
    </source>
</evidence>
<evidence type="ECO:0000256" key="3">
    <source>
        <dbReference type="ARBA" id="ARBA00022544"/>
    </source>
</evidence>
<feature type="domain" description="Spore germination GerAC-like C-terminal" evidence="8">
    <location>
        <begin position="204"/>
        <end position="380"/>
    </location>
</feature>
<keyword evidence="11" id="KW-1185">Reference proteome</keyword>
<dbReference type="NCBIfam" id="TIGR02887">
    <property type="entry name" value="spore_ger_x_C"/>
    <property type="match status" value="1"/>
</dbReference>
<evidence type="ECO:0000313" key="10">
    <source>
        <dbReference type="EMBL" id="MDQ0159891.1"/>
    </source>
</evidence>
<evidence type="ECO:0000256" key="7">
    <source>
        <dbReference type="ARBA" id="ARBA00023288"/>
    </source>
</evidence>
<gene>
    <name evidence="10" type="ORF">J2S77_001878</name>
</gene>
<comment type="subcellular location">
    <subcellularLocation>
        <location evidence="1">Membrane</location>
        <topology evidence="1">Lipid-anchor</topology>
    </subcellularLocation>
</comment>
<keyword evidence="6" id="KW-0564">Palmitate</keyword>
<sequence>MVNNRKIIFVFISLLSLMIIPGCGHSKNVIEELGVASAYGLDINEQQQLDGTTVLYQFNPDITNASQIIRSTGETFSMVRSNANKKSGYKIVNGKLDTILFGPTIAKQGIVPYLDTIERDAAISNMLYVTMSEEPARDILSASNYEEAPNIGVYLHSLVDKSVRNEEIVSSTFHEFMRSYYRAGREPLVPIISIKENKASIDKVGIMHGDTHVGNLSLDEVFLVRLIRDKFQSGRINLEMDIEPFKQYIEESQHNSRKDQMYVVLDKLKNNTQIKLTNVDDLTYKVNVNLNARIIETSQQMTLENPKVVKILEQQINKKLEEDLKTVLKKSQQINSDVFGFGVKYNNHTRGEELTREQWQDLFPNIEVDYNVSTEIKRFGTVN</sequence>
<evidence type="ECO:0000259" key="9">
    <source>
        <dbReference type="Pfam" id="PF25198"/>
    </source>
</evidence>
<evidence type="ECO:0000256" key="2">
    <source>
        <dbReference type="ARBA" id="ARBA00007886"/>
    </source>
</evidence>
<dbReference type="InterPro" id="IPR038501">
    <property type="entry name" value="Spore_GerAC_C_sf"/>
</dbReference>
<dbReference type="Pfam" id="PF25198">
    <property type="entry name" value="Spore_GerAC_N"/>
    <property type="match status" value="1"/>
</dbReference>
<keyword evidence="3" id="KW-0309">Germination</keyword>
<comment type="similarity">
    <text evidence="2">Belongs to the GerABKC lipoprotein family.</text>
</comment>
<reference evidence="10 11" key="1">
    <citation type="submission" date="2023-07" db="EMBL/GenBank/DDBJ databases">
        <title>Genomic Encyclopedia of Type Strains, Phase IV (KMG-IV): sequencing the most valuable type-strain genomes for metagenomic binning, comparative biology and taxonomic classification.</title>
        <authorList>
            <person name="Goeker M."/>
        </authorList>
    </citation>
    <scope>NUCLEOTIDE SEQUENCE [LARGE SCALE GENOMIC DNA]</scope>
    <source>
        <strain evidence="10 11">DSM 16460</strain>
    </source>
</reference>
<keyword evidence="7" id="KW-0449">Lipoprotein</keyword>
<dbReference type="EMBL" id="JAUSTQ010000007">
    <property type="protein sequence ID" value="MDQ0159891.1"/>
    <property type="molecule type" value="Genomic_DNA"/>
</dbReference>
<dbReference type="PANTHER" id="PTHR35789">
    <property type="entry name" value="SPORE GERMINATION PROTEIN B3"/>
    <property type="match status" value="1"/>
</dbReference>
<dbReference type="InterPro" id="IPR008844">
    <property type="entry name" value="Spore_GerAC-like"/>
</dbReference>
<evidence type="ECO:0000256" key="6">
    <source>
        <dbReference type="ARBA" id="ARBA00023139"/>
    </source>
</evidence>
<proteinExistence type="inferred from homology"/>
<protein>
    <submittedName>
        <fullName evidence="10">Spore germination protein</fullName>
    </submittedName>
</protein>
<dbReference type="PANTHER" id="PTHR35789:SF1">
    <property type="entry name" value="SPORE GERMINATION PROTEIN B3"/>
    <property type="match status" value="1"/>
</dbReference>
<dbReference type="InterPro" id="IPR046953">
    <property type="entry name" value="Spore_GerAC-like_C"/>
</dbReference>
<dbReference type="Gene3D" id="3.30.300.210">
    <property type="entry name" value="Nutrient germinant receptor protein C, domain 3"/>
    <property type="match status" value="1"/>
</dbReference>
<evidence type="ECO:0000256" key="5">
    <source>
        <dbReference type="ARBA" id="ARBA00023136"/>
    </source>
</evidence>
<dbReference type="InterPro" id="IPR057336">
    <property type="entry name" value="GerAC_N"/>
</dbReference>
<organism evidence="10 11">
    <name type="scientific">Alkalibacillus salilacus</name>
    <dbReference type="NCBI Taxonomy" id="284582"/>
    <lineage>
        <taxon>Bacteria</taxon>
        <taxon>Bacillati</taxon>
        <taxon>Bacillota</taxon>
        <taxon>Bacilli</taxon>
        <taxon>Bacillales</taxon>
        <taxon>Bacillaceae</taxon>
        <taxon>Alkalibacillus</taxon>
    </lineage>
</organism>